<accession>A0AAN7Z398</accession>
<dbReference type="Proteomes" id="UP001305414">
    <property type="component" value="Unassembled WGS sequence"/>
</dbReference>
<dbReference type="InterPro" id="IPR036047">
    <property type="entry name" value="F-box-like_dom_sf"/>
</dbReference>
<evidence type="ECO:0000313" key="3">
    <source>
        <dbReference type="EMBL" id="KAK5628172.1"/>
    </source>
</evidence>
<feature type="region of interest" description="Disordered" evidence="1">
    <location>
        <begin position="958"/>
        <end position="977"/>
    </location>
</feature>
<evidence type="ECO:0000256" key="1">
    <source>
        <dbReference type="SAM" id="MobiDB-lite"/>
    </source>
</evidence>
<gene>
    <name evidence="3" type="ORF">RRF57_003887</name>
</gene>
<reference evidence="3 4" key="1">
    <citation type="submission" date="2023-10" db="EMBL/GenBank/DDBJ databases">
        <title>Draft genome sequence of Xylaria bambusicola isolate GMP-LS, the root and basal stem rot pathogen of sugarcane in Indonesia.</title>
        <authorList>
            <person name="Selvaraj P."/>
            <person name="Muralishankar V."/>
            <person name="Muruganantham S."/>
            <person name="Sp S."/>
            <person name="Haryani S."/>
            <person name="Lau K.J.X."/>
            <person name="Naqvi N.I."/>
        </authorList>
    </citation>
    <scope>NUCLEOTIDE SEQUENCE [LARGE SCALE GENOMIC DNA]</scope>
    <source>
        <strain evidence="3">GMP-LS</strain>
    </source>
</reference>
<name>A0AAN7Z398_9PEZI</name>
<feature type="compositionally biased region" description="Polar residues" evidence="1">
    <location>
        <begin position="915"/>
        <end position="929"/>
    </location>
</feature>
<dbReference type="AlphaFoldDB" id="A0AAN7Z398"/>
<dbReference type="CDD" id="cd09917">
    <property type="entry name" value="F-box_SF"/>
    <property type="match status" value="1"/>
</dbReference>
<comment type="caution">
    <text evidence="3">The sequence shown here is derived from an EMBL/GenBank/DDBJ whole genome shotgun (WGS) entry which is preliminary data.</text>
</comment>
<feature type="domain" description="DUF7892" evidence="2">
    <location>
        <begin position="703"/>
        <end position="840"/>
    </location>
</feature>
<proteinExistence type="predicted"/>
<dbReference type="SUPFAM" id="SSF81383">
    <property type="entry name" value="F-box domain"/>
    <property type="match status" value="1"/>
</dbReference>
<dbReference type="EMBL" id="JAWHQM010000008">
    <property type="protein sequence ID" value="KAK5628172.1"/>
    <property type="molecule type" value="Genomic_DNA"/>
</dbReference>
<keyword evidence="4" id="KW-1185">Reference proteome</keyword>
<feature type="compositionally biased region" description="Polar residues" evidence="1">
    <location>
        <begin position="319"/>
        <end position="328"/>
    </location>
</feature>
<feature type="region of interest" description="Disordered" evidence="1">
    <location>
        <begin position="915"/>
        <end position="948"/>
    </location>
</feature>
<protein>
    <recommendedName>
        <fullName evidence="2">DUF7892 domain-containing protein</fullName>
    </recommendedName>
</protein>
<feature type="region of interest" description="Disordered" evidence="1">
    <location>
        <begin position="859"/>
        <end position="901"/>
    </location>
</feature>
<evidence type="ECO:0000259" key="2">
    <source>
        <dbReference type="Pfam" id="PF25422"/>
    </source>
</evidence>
<feature type="region of interest" description="Disordered" evidence="1">
    <location>
        <begin position="315"/>
        <end position="337"/>
    </location>
</feature>
<feature type="region of interest" description="Disordered" evidence="1">
    <location>
        <begin position="1"/>
        <end position="46"/>
    </location>
</feature>
<dbReference type="Pfam" id="PF25422">
    <property type="entry name" value="DUF7892"/>
    <property type="match status" value="1"/>
</dbReference>
<sequence>MQDSLPTLQPKAGQPCPSPDSYVESQTEFDSTKRKPSASGILIPNKKPKLGESTGLCFQSSSNAWQLPAEIWQRIFTFIPPKMLGRLLSVNKCFHSLLNPSPNHAQLPILPRPLSNLKPEVIWQLSRRRFWAAMPTPLQGHTELQMWQLACHNRCQFCGMIGRMNLNATYDLLRDQHKHAGPRPIWPFALRSCGPCLLDRTIKEVDLLLSSSVPSCLMPALPFILIDDNTHIIPSAMLQLGRATPELSITKLFLSSHVTAIHEEFKSVRALGEATAGEWIKGLERRGKEYRAKSLRWEKFEISGGVIQMRQHLPHNPTAADNASNEATKGSIPLIAVDPPRGRETIKSYRRTSTLKKSPLPPLVSDVDKSIDQAKPVLSQVVIQHNKAWEIAERMKAARKDIDPKQHQSNIVSTLSQVTTTELPNSQGVQELTLEAKQRVDRAWDDAQAPLRAQIAALADKFIRDSWGNCRNGLGKKRSARFAVEVLLYVRRKFYASIEYEEVDAVARAAGKEPLRDSPKGPFTRKLTLENMKWVFDVKVKPFTGEFGKDLFYCSNCYKDNFKLYSFEGVIQHYAAKHTGCLSLGSAVVHWRAEWPEVPPFHPKPHTNSHLAIRRKCQYMAIPHHITLIHRTGRRFRNICGQCFAPEEALTLPLKIHTKTTAIYLIKPTRRRNPTPRTAFNLPVQMTQNWRRLHETQEKYGLHMAPLREFPRPIRVFVVIHHVCARFQARFSELLPLHLFIDGLYTKKGMRPVRKVNGLQCKVCCLALGTTLDTDRHEEFYNLGQLAKHFNQRHCQQQHAIGAPVFNWCTDMISLPPHALSDSSSVARIDHEQLGLIQSALPGTYSNIGTLIARDRTFDGRYHASTPNPTRRERKPQEASSHNKVARNAGEGISKKAQSSAKFAKINDLGTRSKSLLSKPTCQSTATMDTDSRSDPMVNTLPIHESPESIDLIAGLESQLDQQSLSPRPDNSAGRDS</sequence>
<dbReference type="InterPro" id="IPR057214">
    <property type="entry name" value="DUF7892"/>
</dbReference>
<evidence type="ECO:0000313" key="4">
    <source>
        <dbReference type="Proteomes" id="UP001305414"/>
    </source>
</evidence>
<organism evidence="3 4">
    <name type="scientific">Xylaria bambusicola</name>
    <dbReference type="NCBI Taxonomy" id="326684"/>
    <lineage>
        <taxon>Eukaryota</taxon>
        <taxon>Fungi</taxon>
        <taxon>Dikarya</taxon>
        <taxon>Ascomycota</taxon>
        <taxon>Pezizomycotina</taxon>
        <taxon>Sordariomycetes</taxon>
        <taxon>Xylariomycetidae</taxon>
        <taxon>Xylariales</taxon>
        <taxon>Xylariaceae</taxon>
        <taxon>Xylaria</taxon>
    </lineage>
</organism>